<evidence type="ECO:0000256" key="3">
    <source>
        <dbReference type="ARBA" id="ARBA00023125"/>
    </source>
</evidence>
<dbReference type="GO" id="GO:0003677">
    <property type="term" value="F:DNA binding"/>
    <property type="evidence" value="ECO:0007669"/>
    <property type="project" value="UniProtKB-KW"/>
</dbReference>
<keyword evidence="4" id="KW-0804">Transcription</keyword>
<dbReference type="Pfam" id="PF03466">
    <property type="entry name" value="LysR_substrate"/>
    <property type="match status" value="1"/>
</dbReference>
<comment type="caution">
    <text evidence="6">The sequence shown here is derived from an EMBL/GenBank/DDBJ whole genome shotgun (WGS) entry which is preliminary data.</text>
</comment>
<dbReference type="SUPFAM" id="SSF53850">
    <property type="entry name" value="Periplasmic binding protein-like II"/>
    <property type="match status" value="1"/>
</dbReference>
<dbReference type="InterPro" id="IPR036390">
    <property type="entry name" value="WH_DNA-bd_sf"/>
</dbReference>
<dbReference type="SUPFAM" id="SSF46785">
    <property type="entry name" value="Winged helix' DNA-binding domain"/>
    <property type="match status" value="1"/>
</dbReference>
<dbReference type="Gene3D" id="1.10.10.10">
    <property type="entry name" value="Winged helix-like DNA-binding domain superfamily/Winged helix DNA-binding domain"/>
    <property type="match status" value="1"/>
</dbReference>
<dbReference type="InterPro" id="IPR036388">
    <property type="entry name" value="WH-like_DNA-bd_sf"/>
</dbReference>
<sequence>MNLSRFDPLTLRLFLAAASTLNLTKVAAEMHMTLSAVSKRISELEKELGCSLFVRQARGLELTAAGRGLISHAEKVLFAINRLSADMQDYALGLKGQVRLWANTSSIIQFLPKDLALFSQQHPDIHLNLEERNSIDIITALTQGRIDIGIFADNVPSPSIEKFLYRQDELVVLVPVQHPLSLKQQLNFIDVLAYDLVGLSEGASLLKRLQDASLQAQIPLKLRVQVNSFDAICRMIEAGLGIGILPLQSVPPEILGKRLIYIPLNEPWAMRTLWIGVRSLLGLTPDALSLLQFLKNTPTIK</sequence>
<dbReference type="Gene3D" id="3.40.190.10">
    <property type="entry name" value="Periplasmic binding protein-like II"/>
    <property type="match status" value="2"/>
</dbReference>
<dbReference type="AlphaFoldDB" id="V8G2C7"/>
<dbReference type="PANTHER" id="PTHR30419">
    <property type="entry name" value="HTH-TYPE TRANSCRIPTIONAL REGULATOR YBHD"/>
    <property type="match status" value="1"/>
</dbReference>
<protein>
    <submittedName>
        <fullName evidence="6">GntR family transcriptional regulator</fullName>
    </submittedName>
</protein>
<reference evidence="6 7" key="1">
    <citation type="submission" date="2013-11" db="EMBL/GenBank/DDBJ databases">
        <title>Genomic analysis of Pelistega sp. HM-7.</title>
        <authorList>
            <person name="Kumbhare S.V."/>
            <person name="Shetty S.A."/>
            <person name="Sharma O."/>
            <person name="Dhotre D.P."/>
        </authorList>
    </citation>
    <scope>NUCLEOTIDE SEQUENCE [LARGE SCALE GENOMIC DNA]</scope>
    <source>
        <strain evidence="6 7">HM-7</strain>
    </source>
</reference>
<dbReference type="GO" id="GO:0003700">
    <property type="term" value="F:DNA-binding transcription factor activity"/>
    <property type="evidence" value="ECO:0007669"/>
    <property type="project" value="InterPro"/>
</dbReference>
<dbReference type="CDD" id="cd08421">
    <property type="entry name" value="PBP2_LTTR_like_1"/>
    <property type="match status" value="1"/>
</dbReference>
<dbReference type="GO" id="GO:0005829">
    <property type="term" value="C:cytosol"/>
    <property type="evidence" value="ECO:0007669"/>
    <property type="project" value="TreeGrafter"/>
</dbReference>
<proteinExistence type="inferred from homology"/>
<dbReference type="PATRIC" id="fig|1414851.3.peg.1558"/>
<dbReference type="Pfam" id="PF00126">
    <property type="entry name" value="HTH_1"/>
    <property type="match status" value="1"/>
</dbReference>
<dbReference type="PROSITE" id="PS50931">
    <property type="entry name" value="HTH_LYSR"/>
    <property type="match status" value="1"/>
</dbReference>
<evidence type="ECO:0000313" key="6">
    <source>
        <dbReference type="EMBL" id="ETD70575.1"/>
    </source>
</evidence>
<keyword evidence="2" id="KW-0805">Transcription regulation</keyword>
<evidence type="ECO:0000313" key="7">
    <source>
        <dbReference type="Proteomes" id="UP000018766"/>
    </source>
</evidence>
<dbReference type="OrthoDB" id="9785974at2"/>
<gene>
    <name evidence="6" type="ORF">V757_07555</name>
</gene>
<keyword evidence="3" id="KW-0238">DNA-binding</keyword>
<dbReference type="RefSeq" id="WP_023951335.1">
    <property type="nucleotide sequence ID" value="NZ_AYSV01000088.1"/>
</dbReference>
<dbReference type="InterPro" id="IPR000847">
    <property type="entry name" value="LysR_HTH_N"/>
</dbReference>
<evidence type="ECO:0000256" key="2">
    <source>
        <dbReference type="ARBA" id="ARBA00023015"/>
    </source>
</evidence>
<evidence type="ECO:0000259" key="5">
    <source>
        <dbReference type="PROSITE" id="PS50931"/>
    </source>
</evidence>
<evidence type="ECO:0000256" key="4">
    <source>
        <dbReference type="ARBA" id="ARBA00023163"/>
    </source>
</evidence>
<dbReference type="InterPro" id="IPR050950">
    <property type="entry name" value="HTH-type_LysR_regulators"/>
</dbReference>
<name>V8G2C7_9BURK</name>
<accession>V8G2C7</accession>
<evidence type="ECO:0000256" key="1">
    <source>
        <dbReference type="ARBA" id="ARBA00009437"/>
    </source>
</evidence>
<organism evidence="6 7">
    <name type="scientific">Pelistega indica</name>
    <dbReference type="NCBI Taxonomy" id="1414851"/>
    <lineage>
        <taxon>Bacteria</taxon>
        <taxon>Pseudomonadati</taxon>
        <taxon>Pseudomonadota</taxon>
        <taxon>Betaproteobacteria</taxon>
        <taxon>Burkholderiales</taxon>
        <taxon>Alcaligenaceae</taxon>
        <taxon>Pelistega</taxon>
    </lineage>
</organism>
<keyword evidence="7" id="KW-1185">Reference proteome</keyword>
<feature type="domain" description="HTH lysR-type" evidence="5">
    <location>
        <begin position="1"/>
        <end position="63"/>
    </location>
</feature>
<dbReference type="EMBL" id="AYSV01000088">
    <property type="protein sequence ID" value="ETD70575.1"/>
    <property type="molecule type" value="Genomic_DNA"/>
</dbReference>
<dbReference type="PANTHER" id="PTHR30419:SF2">
    <property type="entry name" value="LYSR FAMILY TRANSCRIPTIONAL REGULATOR"/>
    <property type="match status" value="1"/>
</dbReference>
<dbReference type="Proteomes" id="UP000018766">
    <property type="component" value="Unassembled WGS sequence"/>
</dbReference>
<comment type="similarity">
    <text evidence="1">Belongs to the LysR transcriptional regulatory family.</text>
</comment>
<dbReference type="InterPro" id="IPR005119">
    <property type="entry name" value="LysR_subst-bd"/>
</dbReference>